<dbReference type="PANTHER" id="PTHR24248">
    <property type="entry name" value="ADRENERGIC RECEPTOR-RELATED G-PROTEIN COUPLED RECEPTOR"/>
    <property type="match status" value="1"/>
</dbReference>
<dbReference type="Pfam" id="PF00001">
    <property type="entry name" value="7tm_1"/>
    <property type="match status" value="1"/>
</dbReference>
<evidence type="ECO:0000256" key="6">
    <source>
        <dbReference type="ARBA" id="ARBA00023136"/>
    </source>
</evidence>
<keyword evidence="5" id="KW-0297">G-protein coupled receptor</keyword>
<evidence type="ECO:0000256" key="4">
    <source>
        <dbReference type="ARBA" id="ARBA00022989"/>
    </source>
</evidence>
<keyword evidence="6" id="KW-0472">Membrane</keyword>
<keyword evidence="11" id="KW-1185">Reference proteome</keyword>
<keyword evidence="7" id="KW-0675">Receptor</keyword>
<protein>
    <recommendedName>
        <fullName evidence="9">G-protein coupled receptors family 1 profile domain-containing protein</fullName>
    </recommendedName>
</protein>
<dbReference type="InterPro" id="IPR000276">
    <property type="entry name" value="GPCR_Rhodpsn"/>
</dbReference>
<keyword evidence="8" id="KW-0807">Transducer</keyword>
<dbReference type="Proteomes" id="UP001162483">
    <property type="component" value="Unassembled WGS sequence"/>
</dbReference>
<gene>
    <name evidence="10" type="ORF">SPARVUS_LOCUS16661062</name>
</gene>
<keyword evidence="3" id="KW-0812">Transmembrane</keyword>
<evidence type="ECO:0000256" key="7">
    <source>
        <dbReference type="ARBA" id="ARBA00023170"/>
    </source>
</evidence>
<evidence type="ECO:0000256" key="2">
    <source>
        <dbReference type="ARBA" id="ARBA00022475"/>
    </source>
</evidence>
<keyword evidence="2" id="KW-1003">Cell membrane</keyword>
<evidence type="ECO:0000313" key="10">
    <source>
        <dbReference type="EMBL" id="CAI9624493.1"/>
    </source>
</evidence>
<evidence type="ECO:0000259" key="9">
    <source>
        <dbReference type="PROSITE" id="PS50262"/>
    </source>
</evidence>
<organism evidence="10 11">
    <name type="scientific">Staurois parvus</name>
    <dbReference type="NCBI Taxonomy" id="386267"/>
    <lineage>
        <taxon>Eukaryota</taxon>
        <taxon>Metazoa</taxon>
        <taxon>Chordata</taxon>
        <taxon>Craniata</taxon>
        <taxon>Vertebrata</taxon>
        <taxon>Euteleostomi</taxon>
        <taxon>Amphibia</taxon>
        <taxon>Batrachia</taxon>
        <taxon>Anura</taxon>
        <taxon>Neobatrachia</taxon>
        <taxon>Ranoidea</taxon>
        <taxon>Ranidae</taxon>
        <taxon>Staurois</taxon>
    </lineage>
</organism>
<dbReference type="SUPFAM" id="SSF81321">
    <property type="entry name" value="Family A G protein-coupled receptor-like"/>
    <property type="match status" value="1"/>
</dbReference>
<reference evidence="10" key="1">
    <citation type="submission" date="2023-05" db="EMBL/GenBank/DDBJ databases">
        <authorList>
            <person name="Stuckert A."/>
        </authorList>
    </citation>
    <scope>NUCLEOTIDE SEQUENCE</scope>
</reference>
<comment type="subcellular location">
    <subcellularLocation>
        <location evidence="1">Cell membrane</location>
        <topology evidence="1">Multi-pass membrane protein</topology>
    </subcellularLocation>
</comment>
<dbReference type="PROSITE" id="PS50262">
    <property type="entry name" value="G_PROTEIN_RECEP_F1_2"/>
    <property type="match status" value="1"/>
</dbReference>
<evidence type="ECO:0000256" key="8">
    <source>
        <dbReference type="ARBA" id="ARBA00023224"/>
    </source>
</evidence>
<evidence type="ECO:0000256" key="5">
    <source>
        <dbReference type="ARBA" id="ARBA00023040"/>
    </source>
</evidence>
<accession>A0ABN9HRR3</accession>
<dbReference type="InterPro" id="IPR017452">
    <property type="entry name" value="GPCR_Rhodpsn_7TM"/>
</dbReference>
<name>A0ABN9HRR3_9NEOB</name>
<dbReference type="PANTHER" id="PTHR24248:SF17">
    <property type="entry name" value="ALPHA-1B ADRENERGIC RECEPTOR"/>
    <property type="match status" value="1"/>
</dbReference>
<evidence type="ECO:0000313" key="11">
    <source>
        <dbReference type="Proteomes" id="UP001162483"/>
    </source>
</evidence>
<evidence type="ECO:0000256" key="3">
    <source>
        <dbReference type="ARBA" id="ARBA00022692"/>
    </source>
</evidence>
<evidence type="ECO:0000256" key="1">
    <source>
        <dbReference type="ARBA" id="ARBA00004651"/>
    </source>
</evidence>
<feature type="domain" description="G-protein coupled receptors family 1 profile" evidence="9">
    <location>
        <begin position="1"/>
        <end position="81"/>
    </location>
</feature>
<proteinExistence type="predicted"/>
<sequence length="81" mass="8720">MVIISVVANRQLRIPTNYLIVNLAIADLLLSTTVLPFSSALEIVDAWVFGKIFCDIWAAMDVLCCTASIFSASAPFPSTGI</sequence>
<dbReference type="EMBL" id="CATNWA010021931">
    <property type="protein sequence ID" value="CAI9624493.1"/>
    <property type="molecule type" value="Genomic_DNA"/>
</dbReference>
<dbReference type="Gene3D" id="1.20.1070.10">
    <property type="entry name" value="Rhodopsin 7-helix transmembrane proteins"/>
    <property type="match status" value="1"/>
</dbReference>
<keyword evidence="4" id="KW-1133">Transmembrane helix</keyword>
<comment type="caution">
    <text evidence="10">The sequence shown here is derived from an EMBL/GenBank/DDBJ whole genome shotgun (WGS) entry which is preliminary data.</text>
</comment>